<dbReference type="Proteomes" id="UP000811609">
    <property type="component" value="Chromosome 2"/>
</dbReference>
<reference evidence="1" key="1">
    <citation type="submission" date="2020-12" db="EMBL/GenBank/DDBJ databases">
        <title>WGS assembly of Carya illinoinensis cv. Pawnee.</title>
        <authorList>
            <person name="Platts A."/>
            <person name="Shu S."/>
            <person name="Wright S."/>
            <person name="Barry K."/>
            <person name="Edger P."/>
            <person name="Pires J.C."/>
            <person name="Schmutz J."/>
        </authorList>
    </citation>
    <scope>NUCLEOTIDE SEQUENCE</scope>
    <source>
        <tissue evidence="1">Leaf</tissue>
    </source>
</reference>
<organism evidence="1 2">
    <name type="scientific">Carya illinoinensis</name>
    <name type="common">Pecan</name>
    <dbReference type="NCBI Taxonomy" id="32201"/>
    <lineage>
        <taxon>Eukaryota</taxon>
        <taxon>Viridiplantae</taxon>
        <taxon>Streptophyta</taxon>
        <taxon>Embryophyta</taxon>
        <taxon>Tracheophyta</taxon>
        <taxon>Spermatophyta</taxon>
        <taxon>Magnoliopsida</taxon>
        <taxon>eudicotyledons</taxon>
        <taxon>Gunneridae</taxon>
        <taxon>Pentapetalae</taxon>
        <taxon>rosids</taxon>
        <taxon>fabids</taxon>
        <taxon>Fagales</taxon>
        <taxon>Juglandaceae</taxon>
        <taxon>Carya</taxon>
    </lineage>
</organism>
<dbReference type="EMBL" id="CM031810">
    <property type="protein sequence ID" value="KAG6665054.1"/>
    <property type="molecule type" value="Genomic_DNA"/>
</dbReference>
<evidence type="ECO:0000313" key="2">
    <source>
        <dbReference type="Proteomes" id="UP000811609"/>
    </source>
</evidence>
<dbReference type="AlphaFoldDB" id="A0A8T1REN9"/>
<proteinExistence type="predicted"/>
<comment type="caution">
    <text evidence="1">The sequence shown here is derived from an EMBL/GenBank/DDBJ whole genome shotgun (WGS) entry which is preliminary data.</text>
</comment>
<keyword evidence="2" id="KW-1185">Reference proteome</keyword>
<sequence>MNYLLPFINYVKRCIKMRTHESEMTLQRK</sequence>
<protein>
    <submittedName>
        <fullName evidence="1">Uncharacterized protein</fullName>
    </submittedName>
</protein>
<evidence type="ECO:0000313" key="1">
    <source>
        <dbReference type="EMBL" id="KAG6665054.1"/>
    </source>
</evidence>
<gene>
    <name evidence="1" type="ORF">CIPAW_02G135400</name>
</gene>
<name>A0A8T1REN9_CARIL</name>
<accession>A0A8T1REN9</accession>